<dbReference type="Gene3D" id="1.25.40.20">
    <property type="entry name" value="Ankyrin repeat-containing domain"/>
    <property type="match status" value="3"/>
</dbReference>
<keyword evidence="2 8" id="KW-0812">Transmembrane</keyword>
<dbReference type="Pfam" id="PF12796">
    <property type="entry name" value="Ank_2"/>
    <property type="match status" value="3"/>
</dbReference>
<evidence type="ECO:0000256" key="1">
    <source>
        <dbReference type="ARBA" id="ARBA00004141"/>
    </source>
</evidence>
<evidence type="ECO:0000256" key="5">
    <source>
        <dbReference type="ARBA" id="ARBA00023043"/>
    </source>
</evidence>
<dbReference type="InterPro" id="IPR002110">
    <property type="entry name" value="Ankyrin_rpt"/>
</dbReference>
<feature type="transmembrane region" description="Helical" evidence="8">
    <location>
        <begin position="735"/>
        <end position="755"/>
    </location>
</feature>
<dbReference type="Pfam" id="PF13637">
    <property type="entry name" value="Ank_4"/>
    <property type="match status" value="1"/>
</dbReference>
<evidence type="ECO:0000259" key="9">
    <source>
        <dbReference type="Pfam" id="PF00520"/>
    </source>
</evidence>
<feature type="repeat" description="ANK" evidence="7">
    <location>
        <begin position="367"/>
        <end position="399"/>
    </location>
</feature>
<feature type="repeat" description="ANK" evidence="7">
    <location>
        <begin position="464"/>
        <end position="496"/>
    </location>
</feature>
<reference evidence="11 12" key="1">
    <citation type="submission" date="2019-03" db="EMBL/GenBank/DDBJ databases">
        <authorList>
            <person name="Gaulin E."/>
            <person name="Dumas B."/>
        </authorList>
    </citation>
    <scope>NUCLEOTIDE SEQUENCE [LARGE SCALE GENOMIC DNA]</scope>
    <source>
        <strain evidence="11">CBS 568.67</strain>
    </source>
</reference>
<keyword evidence="4 8" id="KW-1133">Transmembrane helix</keyword>
<feature type="repeat" description="ANK" evidence="7">
    <location>
        <begin position="504"/>
        <end position="536"/>
    </location>
</feature>
<feature type="transmembrane region" description="Helical" evidence="8">
    <location>
        <begin position="967"/>
        <end position="986"/>
    </location>
</feature>
<evidence type="ECO:0000313" key="11">
    <source>
        <dbReference type="EMBL" id="VFT87447.1"/>
    </source>
</evidence>
<dbReference type="PANTHER" id="PTHR24198:SF165">
    <property type="entry name" value="ANKYRIN REPEAT-CONTAINING PROTEIN-RELATED"/>
    <property type="match status" value="1"/>
</dbReference>
<evidence type="ECO:0000313" key="10">
    <source>
        <dbReference type="EMBL" id="KAF0698825.1"/>
    </source>
</evidence>
<feature type="transmembrane region" description="Helical" evidence="8">
    <location>
        <begin position="925"/>
        <end position="946"/>
    </location>
</feature>
<evidence type="ECO:0000256" key="7">
    <source>
        <dbReference type="PROSITE-ProRule" id="PRU00023"/>
    </source>
</evidence>
<dbReference type="GO" id="GO:0016020">
    <property type="term" value="C:membrane"/>
    <property type="evidence" value="ECO:0007669"/>
    <property type="project" value="UniProtKB-SubCell"/>
</dbReference>
<dbReference type="InterPro" id="IPR036770">
    <property type="entry name" value="Ankyrin_rpt-contain_sf"/>
</dbReference>
<gene>
    <name evidence="11" type="primary">Aste57867_10574</name>
    <name evidence="10" type="ORF">As57867_010534</name>
    <name evidence="11" type="ORF">ASTE57867_10574</name>
</gene>
<feature type="transmembrane region" description="Helical" evidence="8">
    <location>
        <begin position="831"/>
        <end position="851"/>
    </location>
</feature>
<feature type="transmembrane region" description="Helical" evidence="8">
    <location>
        <begin position="895"/>
        <end position="913"/>
    </location>
</feature>
<feature type="transmembrane region" description="Helical" evidence="8">
    <location>
        <begin position="508"/>
        <end position="529"/>
    </location>
</feature>
<evidence type="ECO:0000256" key="2">
    <source>
        <dbReference type="ARBA" id="ARBA00022692"/>
    </source>
</evidence>
<evidence type="ECO:0000313" key="12">
    <source>
        <dbReference type="Proteomes" id="UP000332933"/>
    </source>
</evidence>
<name>A0A485KQQ1_9STRA</name>
<dbReference type="EMBL" id="CAADRA010005239">
    <property type="protein sequence ID" value="VFT87447.1"/>
    <property type="molecule type" value="Genomic_DNA"/>
</dbReference>
<keyword evidence="6 8" id="KW-0472">Membrane</keyword>
<accession>A0A485KQQ1</accession>
<feature type="transmembrane region" description="Helical" evidence="8">
    <location>
        <begin position="1041"/>
        <end position="1063"/>
    </location>
</feature>
<dbReference type="PROSITE" id="PS50297">
    <property type="entry name" value="ANK_REP_REGION"/>
    <property type="match status" value="2"/>
</dbReference>
<dbReference type="GO" id="GO:0005216">
    <property type="term" value="F:monoatomic ion channel activity"/>
    <property type="evidence" value="ECO:0007669"/>
    <property type="project" value="InterPro"/>
</dbReference>
<keyword evidence="3" id="KW-0677">Repeat</keyword>
<dbReference type="SMART" id="SM00248">
    <property type="entry name" value="ANK"/>
    <property type="match status" value="11"/>
</dbReference>
<dbReference type="Proteomes" id="UP000332933">
    <property type="component" value="Unassembled WGS sequence"/>
</dbReference>
<feature type="transmembrane region" description="Helical" evidence="8">
    <location>
        <begin position="792"/>
        <end position="811"/>
    </location>
</feature>
<feature type="transmembrane region" description="Helical" evidence="8">
    <location>
        <begin position="706"/>
        <end position="723"/>
    </location>
</feature>
<protein>
    <submittedName>
        <fullName evidence="11">Aste57867_10574 protein</fullName>
    </submittedName>
</protein>
<feature type="domain" description="Ion transport" evidence="9">
    <location>
        <begin position="796"/>
        <end position="1071"/>
    </location>
</feature>
<reference evidence="10" key="2">
    <citation type="submission" date="2019-06" db="EMBL/GenBank/DDBJ databases">
        <title>Genomics analysis of Aphanomyces spp. identifies a new class of oomycete effector associated with host adaptation.</title>
        <authorList>
            <person name="Gaulin E."/>
        </authorList>
    </citation>
    <scope>NUCLEOTIDE SEQUENCE</scope>
    <source>
        <strain evidence="10">CBS 578.67</strain>
    </source>
</reference>
<evidence type="ECO:0000256" key="8">
    <source>
        <dbReference type="SAM" id="Phobius"/>
    </source>
</evidence>
<dbReference type="InterPro" id="IPR005821">
    <property type="entry name" value="Ion_trans_dom"/>
</dbReference>
<proteinExistence type="predicted"/>
<evidence type="ECO:0000256" key="3">
    <source>
        <dbReference type="ARBA" id="ARBA00022737"/>
    </source>
</evidence>
<comment type="subcellular location">
    <subcellularLocation>
        <location evidence="1">Membrane</location>
        <topology evidence="1">Multi-pass membrane protein</topology>
    </subcellularLocation>
</comment>
<dbReference type="SUPFAM" id="SSF48403">
    <property type="entry name" value="Ankyrin repeat"/>
    <property type="match status" value="2"/>
</dbReference>
<dbReference type="Pfam" id="PF00520">
    <property type="entry name" value="Ion_trans"/>
    <property type="match status" value="1"/>
</dbReference>
<dbReference type="PROSITE" id="PS50088">
    <property type="entry name" value="ANK_REPEAT"/>
    <property type="match status" value="4"/>
</dbReference>
<keyword evidence="5 7" id="KW-0040">ANK repeat</keyword>
<dbReference type="OrthoDB" id="194358at2759"/>
<evidence type="ECO:0000256" key="6">
    <source>
        <dbReference type="ARBA" id="ARBA00023136"/>
    </source>
</evidence>
<evidence type="ECO:0000256" key="4">
    <source>
        <dbReference type="ARBA" id="ARBA00022989"/>
    </source>
</evidence>
<feature type="repeat" description="ANK" evidence="7">
    <location>
        <begin position="171"/>
        <end position="195"/>
    </location>
</feature>
<dbReference type="PANTHER" id="PTHR24198">
    <property type="entry name" value="ANKYRIN REPEAT AND PROTEIN KINASE DOMAIN-CONTAINING PROTEIN"/>
    <property type="match status" value="1"/>
</dbReference>
<organism evidence="11 12">
    <name type="scientific">Aphanomyces stellatus</name>
    <dbReference type="NCBI Taxonomy" id="120398"/>
    <lineage>
        <taxon>Eukaryota</taxon>
        <taxon>Sar</taxon>
        <taxon>Stramenopiles</taxon>
        <taxon>Oomycota</taxon>
        <taxon>Saprolegniomycetes</taxon>
        <taxon>Saprolegniales</taxon>
        <taxon>Verrucalvaceae</taxon>
        <taxon>Aphanomyces</taxon>
    </lineage>
</organism>
<keyword evidence="12" id="KW-1185">Reference proteome</keyword>
<dbReference type="EMBL" id="VJMH01005218">
    <property type="protein sequence ID" value="KAF0698825.1"/>
    <property type="molecule type" value="Genomic_DNA"/>
</dbReference>
<sequence length="1424" mass="161933">MQELVRWASEDLWDAVHEGLDGYTGDLLMQSDEGDTVFILACCSSETRIVSTLLAHPQAPDVVNQPNKKGLTGFIFACTDGFDEVVALLLEYPLTDVNIADNDGNTGLMYASSKGQPKIVNMLLDHPRVDVNQVDKLGRTAFLRACKEGDIEIVDSFARNPNTNMNQSDNDGWTGFMLACSSGNKDMIELLLNHGRVDINAKNNLGMSGFLLVCRNGDFEMIRLLLEHPLLKVSQENNDGWTAADFISCKLHCATHDEDVINEVAENDKIVESIGRILRRGGSLKHQMMTVSCKGECKGTVMNLAQWAHDKRWVEIDAQLRQGYLGDINKTFRGKTLLEICCKSGKSDLVELILRNKNVDVDFLNNDRESALDIAVSRKRVQCVKLLLSAGATIDHDNKSVLEKLKEGPKVTETLVDEIRKRVLDEVRKRDQYPLHCLLEFRKYDKFRQVLKTHAISVDLTDHFGKTILMMAAEEGLVDIVRLILENGADIDFQQTERDIDGIQNKTALAFAAMAGHFAVVEVLLANLADMEIIYTRDANDQGLSGIIDEYSIDELIEDRMEEASPDTLGANLTKCRELLEKEKFYRASSTVYVEKLRSKLEAMADDAAFDEVLFRKAITTDPSLGRLFLNDCLHPDRHELGFSKIEAVYGTNQVHTSALYSILHLESDNVEYMYKAKKLLEHVVMQRVLDLKWEFFAQRMFIEQLLIYVVVIVSMTISVTMHELDDSDGFENEIKMWISTILFALLGLLIAQLLHPKTLWCCARFLHDGSLAFEPNFAVPNLSKNKSRAKWIMAAFVIFGTLALSVAVFFSPYLKFQSGQNNEGQSKDLYGLYKMVVNIVLWITTAYFLILEWKEFRGESGILCMTRQASSSIPVGKTSGDAPSTTWKYFESPVNCWQILTYILVLFVYVPYELNFIPMNADVVLCLGCTLTLMLWILSLQYFAVFRTGGYLIPMMSGILQDVWNFLALFSIFQLALTCSFYQLFHNKDNVTGYRTLLQSFTTTLFVLFGQYQDMWTKPDDDAWHKSIDDETPVDSTVRMFSMTLTLFQATMVTLLLLNVLLATMNRTVDRGLDNAKTESLWSYAQCILRMEVTLTTAQRDRLMYVDQNARPNFAQRHKTVWRRTTDSSVVEESAPLVVKPKRYDSSFRERAKVVGILNPAFEENIAKADLDICDEDMRVIQGLEETLKDWDLTLEQLKATTVGHHVGEIERIRTSIKHTNHFAKNPMFTEELSILTRSSRRILDIFTEAMKKRAPEAMDKPKRIQDIEKHVQHEMQDLKSQIAKLPVDEDAVMFYHIVHGVKLSDALARCDATIERRFSTVKGKFAREAMQEPTLGDLRTQLRDLHDSRTKAFMDKFTDQSVLMERLEVKVESAVQDHLLRVQQQMTVMKAEMDAQQAKIQSQMETIVRLLSQPTPANTTEL</sequence>